<comment type="caution">
    <text evidence="1">The sequence shown here is derived from an EMBL/GenBank/DDBJ whole genome shotgun (WGS) entry which is preliminary data.</text>
</comment>
<organism evidence="1 2">
    <name type="scientific">Daphnia magna</name>
    <dbReference type="NCBI Taxonomy" id="35525"/>
    <lineage>
        <taxon>Eukaryota</taxon>
        <taxon>Metazoa</taxon>
        <taxon>Ecdysozoa</taxon>
        <taxon>Arthropoda</taxon>
        <taxon>Crustacea</taxon>
        <taxon>Branchiopoda</taxon>
        <taxon>Diplostraca</taxon>
        <taxon>Cladocera</taxon>
        <taxon>Anomopoda</taxon>
        <taxon>Daphniidae</taxon>
        <taxon>Daphnia</taxon>
    </lineage>
</organism>
<accession>A0A164IGI4</accession>
<evidence type="ECO:0000313" key="2">
    <source>
        <dbReference type="Proteomes" id="UP000076858"/>
    </source>
</evidence>
<keyword evidence="2" id="KW-1185">Reference proteome</keyword>
<dbReference type="Proteomes" id="UP000076858">
    <property type="component" value="Unassembled WGS sequence"/>
</dbReference>
<proteinExistence type="predicted"/>
<protein>
    <submittedName>
        <fullName evidence="1">Uncharacterized protein</fullName>
    </submittedName>
</protein>
<gene>
    <name evidence="1" type="ORF">APZ42_002170</name>
</gene>
<sequence>MSVCVSSLRETLEGPFGCTHRTEYTTAATGFAQGQPRENAMDIVAIDSAHKLYTQSYVNRFALCEASRTFLCHISCKCCV</sequence>
<reference evidence="1 2" key="1">
    <citation type="submission" date="2016-03" db="EMBL/GenBank/DDBJ databases">
        <title>EvidentialGene: Evidence-directed Construction of Genes on Genomes.</title>
        <authorList>
            <person name="Gilbert D.G."/>
            <person name="Choi J.-H."/>
            <person name="Mockaitis K."/>
            <person name="Colbourne J."/>
            <person name="Pfrender M."/>
        </authorList>
    </citation>
    <scope>NUCLEOTIDE SEQUENCE [LARGE SCALE GENOMIC DNA]</scope>
    <source>
        <strain evidence="1 2">Xinb3</strain>
        <tissue evidence="1">Complete organism</tissue>
    </source>
</reference>
<evidence type="ECO:0000313" key="1">
    <source>
        <dbReference type="EMBL" id="KZS01229.1"/>
    </source>
</evidence>
<dbReference type="AlphaFoldDB" id="A0A164IGI4"/>
<name>A0A164IGI4_9CRUS</name>
<dbReference type="EMBL" id="LRGB01007308">
    <property type="protein sequence ID" value="KZS01229.1"/>
    <property type="molecule type" value="Genomic_DNA"/>
</dbReference>